<evidence type="ECO:0000313" key="2">
    <source>
        <dbReference type="EMBL" id="MEE2002125.1"/>
    </source>
</evidence>
<organism evidence="2 3">
    <name type="scientific">Alkalimonas cellulosilytica</name>
    <dbReference type="NCBI Taxonomy" id="3058395"/>
    <lineage>
        <taxon>Bacteria</taxon>
        <taxon>Pseudomonadati</taxon>
        <taxon>Pseudomonadota</taxon>
        <taxon>Gammaproteobacteria</taxon>
        <taxon>Alkalimonas</taxon>
    </lineage>
</organism>
<dbReference type="Pfam" id="PF04383">
    <property type="entry name" value="KilA-N"/>
    <property type="match status" value="1"/>
</dbReference>
<evidence type="ECO:0000259" key="1">
    <source>
        <dbReference type="PROSITE" id="PS51301"/>
    </source>
</evidence>
<comment type="caution">
    <text evidence="2">The sequence shown here is derived from an EMBL/GenBank/DDBJ whole genome shotgun (WGS) entry which is preliminary data.</text>
</comment>
<dbReference type="Proteomes" id="UP001336314">
    <property type="component" value="Unassembled WGS sequence"/>
</dbReference>
<dbReference type="RefSeq" id="WP_330129340.1">
    <property type="nucleotide sequence ID" value="NZ_JAUHLI010000011.1"/>
</dbReference>
<proteinExistence type="predicted"/>
<dbReference type="SUPFAM" id="SSF54616">
    <property type="entry name" value="DNA-binding domain of Mlu1-box binding protein MBP1"/>
    <property type="match status" value="1"/>
</dbReference>
<dbReference type="SMART" id="SM01252">
    <property type="entry name" value="KilA-N"/>
    <property type="match status" value="1"/>
</dbReference>
<dbReference type="PROSITE" id="PS51301">
    <property type="entry name" value="KILA_N"/>
    <property type="match status" value="1"/>
</dbReference>
<sequence length="279" mass="31398">MTLDKNNRKLGVFDTASTVVGLLDQDYISLTDMLNAEDNDFIISDWLNNRNTVEFLGIWESVHNPDFNDSEFAIIKSQAGLNSSIISVKEWVAKTGSIGLMTKAGRNGGTYAHPDLALEFASWLSPVFKIYFMQELQHLKNAEQQQLGWDTRRCLAKINYWLHTDAIKENLIPPELSSRHVNQVYAMEADVLNMALFGMSAKQWCNANSDKQGNIRDDANISQLVCLTNLENLSAVFINEGRSQSERLTRLNQIAITQMNILVADHRAGRLEKSAKSDS</sequence>
<feature type="domain" description="KilA-N" evidence="1">
    <location>
        <begin position="7"/>
        <end position="139"/>
    </location>
</feature>
<dbReference type="InterPro" id="IPR017880">
    <property type="entry name" value="KilA_N"/>
</dbReference>
<reference evidence="2 3" key="1">
    <citation type="submission" date="2023-07" db="EMBL/GenBank/DDBJ databases">
        <title>Alkalimonas sp., MEB108 novel, alkaliphilic bacterium isolated from Lonar Lake, India.</title>
        <authorList>
            <person name="Joshi A."/>
            <person name="Thite S."/>
        </authorList>
    </citation>
    <scope>NUCLEOTIDE SEQUENCE [LARGE SCALE GENOMIC DNA]</scope>
    <source>
        <strain evidence="2 3">MEB108</strain>
    </source>
</reference>
<keyword evidence="3" id="KW-1185">Reference proteome</keyword>
<dbReference type="InterPro" id="IPR036887">
    <property type="entry name" value="HTH_APSES_sf"/>
</dbReference>
<gene>
    <name evidence="2" type="ORF">QWY20_11740</name>
</gene>
<dbReference type="InterPro" id="IPR018004">
    <property type="entry name" value="KilA/APSES_HTH"/>
</dbReference>
<dbReference type="EMBL" id="JAUHLI010000011">
    <property type="protein sequence ID" value="MEE2002125.1"/>
    <property type="molecule type" value="Genomic_DNA"/>
</dbReference>
<name>A0ABU7J6H6_9GAMM</name>
<protein>
    <submittedName>
        <fullName evidence="2">KilA-N domain-containing protein</fullName>
    </submittedName>
</protein>
<evidence type="ECO:0000313" key="3">
    <source>
        <dbReference type="Proteomes" id="UP001336314"/>
    </source>
</evidence>
<accession>A0ABU7J6H6</accession>